<protein>
    <submittedName>
        <fullName evidence="1">Serine kinase</fullName>
    </submittedName>
</protein>
<dbReference type="GO" id="GO:0016301">
    <property type="term" value="F:kinase activity"/>
    <property type="evidence" value="ECO:0007669"/>
    <property type="project" value="UniProtKB-KW"/>
</dbReference>
<keyword evidence="1" id="KW-0418">Kinase</keyword>
<dbReference type="AlphaFoldDB" id="A0A4V3WE67"/>
<proteinExistence type="predicted"/>
<comment type="caution">
    <text evidence="1">The sequence shown here is derived from an EMBL/GenBank/DDBJ whole genome shotgun (WGS) entry which is preliminary data.</text>
</comment>
<evidence type="ECO:0000313" key="2">
    <source>
        <dbReference type="Proteomes" id="UP000310334"/>
    </source>
</evidence>
<organism evidence="1 2">
    <name type="scientific">Metabacillus sediminilitoris</name>
    <dbReference type="NCBI Taxonomy" id="2567941"/>
    <lineage>
        <taxon>Bacteria</taxon>
        <taxon>Bacillati</taxon>
        <taxon>Bacillota</taxon>
        <taxon>Bacilli</taxon>
        <taxon>Bacillales</taxon>
        <taxon>Bacillaceae</taxon>
        <taxon>Metabacillus</taxon>
    </lineage>
</organism>
<dbReference type="EMBL" id="SSNT01000030">
    <property type="protein sequence ID" value="THF75087.1"/>
    <property type="molecule type" value="Genomic_DNA"/>
</dbReference>
<sequence>MKLFFAILLGSFLIGLTDDSFGKTGNIIIHVIGIGYNLGAIFIVRNKKENL</sequence>
<keyword evidence="1" id="KW-0808">Transferase</keyword>
<keyword evidence="2" id="KW-1185">Reference proteome</keyword>
<gene>
    <name evidence="1" type="ORF">E6W99_24460</name>
</gene>
<name>A0A4V3WE67_9BACI</name>
<dbReference type="Proteomes" id="UP000310334">
    <property type="component" value="Unassembled WGS sequence"/>
</dbReference>
<accession>A0A4V3WE67</accession>
<reference evidence="1 2" key="1">
    <citation type="submission" date="2019-04" db="EMBL/GenBank/DDBJ databases">
        <title>Bacillus sediminilitoris sp. nov., isolated from a tidal flat sediment on the East China Sea.</title>
        <authorList>
            <person name="Wei Y."/>
            <person name="Mao H."/>
            <person name="Fang J."/>
        </authorList>
    </citation>
    <scope>NUCLEOTIDE SEQUENCE [LARGE SCALE GENOMIC DNA]</scope>
    <source>
        <strain evidence="1 2">DSL-17</strain>
    </source>
</reference>
<dbReference type="RefSeq" id="WP_136358758.1">
    <property type="nucleotide sequence ID" value="NZ_CP046266.1"/>
</dbReference>
<evidence type="ECO:0000313" key="1">
    <source>
        <dbReference type="EMBL" id="THF75087.1"/>
    </source>
</evidence>
<dbReference type="OrthoDB" id="2933147at2"/>